<proteinExistence type="predicted"/>
<evidence type="ECO:0000313" key="2">
    <source>
        <dbReference type="Proteomes" id="UP000486903"/>
    </source>
</evidence>
<dbReference type="EMBL" id="SXFB01000014">
    <property type="protein sequence ID" value="NFV27344.1"/>
    <property type="molecule type" value="Genomic_DNA"/>
</dbReference>
<organism evidence="1 2">
    <name type="scientific">Clostridium botulinum</name>
    <dbReference type="NCBI Taxonomy" id="1491"/>
    <lineage>
        <taxon>Bacteria</taxon>
        <taxon>Bacillati</taxon>
        <taxon>Bacillota</taxon>
        <taxon>Clostridia</taxon>
        <taxon>Eubacteriales</taxon>
        <taxon>Clostridiaceae</taxon>
        <taxon>Clostridium</taxon>
    </lineage>
</organism>
<dbReference type="RefSeq" id="WP_003369360.1">
    <property type="nucleotide sequence ID" value="NZ_JACBBA010000005.1"/>
</dbReference>
<dbReference type="AlphaFoldDB" id="A0A6B4JN43"/>
<sequence>MEFKEKRVEYINNWPREYVFEKESEYKERYINCTNNYSAYNNFHVDNDKSYNIAISNIMDSLDQMPKRPDLAFEFYWKAIDNIFNKFPVQYKTSKQQLQYAIKNIWIDKINVNEKLKELIVNIIKSIKEPSVTYLRKRIIERYDRNLTLDRQNDKATRQLLLRLYEYFEGNNVKQNKLQTIINNLYDKTKAENNNGYHNADRFFLRLLRGESLLVDNMSLELDLEESINFIVNGLIYTFRNERFHGSLISPFRSSYTKFSTYSHPFYCLIWGELLLLLLLESYGFANMELLITHCNNNLKFFNELFSSMN</sequence>
<accession>A0A6B4JN43</accession>
<evidence type="ECO:0000313" key="1">
    <source>
        <dbReference type="EMBL" id="NFV27344.1"/>
    </source>
</evidence>
<name>A0A6B4JN43_CLOBO</name>
<gene>
    <name evidence="1" type="ORF">FDG31_14420</name>
</gene>
<comment type="caution">
    <text evidence="1">The sequence shown here is derived from an EMBL/GenBank/DDBJ whole genome shotgun (WGS) entry which is preliminary data.</text>
</comment>
<protein>
    <submittedName>
        <fullName evidence="1">Uncharacterized protein</fullName>
    </submittedName>
</protein>
<reference evidence="1 2" key="1">
    <citation type="submission" date="2019-04" db="EMBL/GenBank/DDBJ databases">
        <title>Genome sequencing of Clostridium botulinum Groups I-IV and Clostridium butyricum.</title>
        <authorList>
            <person name="Brunt J."/>
            <person name="Van Vliet A.H.M."/>
            <person name="Stringer S.C."/>
            <person name="Carter A.T."/>
            <person name="Peck M.W."/>
        </authorList>
    </citation>
    <scope>NUCLEOTIDE SEQUENCE [LARGE SCALE GENOMIC DNA]</scope>
    <source>
        <strain evidence="1 2">BL81</strain>
    </source>
</reference>
<dbReference type="Proteomes" id="UP000486903">
    <property type="component" value="Unassembled WGS sequence"/>
</dbReference>